<evidence type="ECO:0000313" key="2">
    <source>
        <dbReference type="EMBL" id="KAJ6823518.1"/>
    </source>
</evidence>
<reference evidence="1" key="2">
    <citation type="submission" date="2023-04" db="EMBL/GenBank/DDBJ databases">
        <authorList>
            <person name="Bruccoleri R.E."/>
            <person name="Oakeley E.J."/>
            <person name="Faust A.-M."/>
            <person name="Dessus-Babus S."/>
            <person name="Altorfer M."/>
            <person name="Burckhardt D."/>
            <person name="Oertli M."/>
            <person name="Naumann U."/>
            <person name="Petersen F."/>
            <person name="Wong J."/>
        </authorList>
    </citation>
    <scope>NUCLEOTIDE SEQUENCE</scope>
    <source>
        <strain evidence="1">GSM-AAB239-AS_SAM_17_03QT</strain>
        <tissue evidence="1">Leaf</tissue>
    </source>
</reference>
<organism evidence="1 3">
    <name type="scientific">Iris pallida</name>
    <name type="common">Sweet iris</name>
    <dbReference type="NCBI Taxonomy" id="29817"/>
    <lineage>
        <taxon>Eukaryota</taxon>
        <taxon>Viridiplantae</taxon>
        <taxon>Streptophyta</taxon>
        <taxon>Embryophyta</taxon>
        <taxon>Tracheophyta</taxon>
        <taxon>Spermatophyta</taxon>
        <taxon>Magnoliopsida</taxon>
        <taxon>Liliopsida</taxon>
        <taxon>Asparagales</taxon>
        <taxon>Iridaceae</taxon>
        <taxon>Iridoideae</taxon>
        <taxon>Irideae</taxon>
        <taxon>Iris</taxon>
    </lineage>
</organism>
<evidence type="ECO:0000313" key="3">
    <source>
        <dbReference type="Proteomes" id="UP001140949"/>
    </source>
</evidence>
<comment type="caution">
    <text evidence="1">The sequence shown here is derived from an EMBL/GenBank/DDBJ whole genome shotgun (WGS) entry which is preliminary data.</text>
</comment>
<reference evidence="1" key="1">
    <citation type="journal article" date="2023" name="GigaByte">
        <title>Genome assembly of the bearded iris, Iris pallida Lam.</title>
        <authorList>
            <person name="Bruccoleri R.E."/>
            <person name="Oakeley E.J."/>
            <person name="Faust A.M.E."/>
            <person name="Altorfer M."/>
            <person name="Dessus-Babus S."/>
            <person name="Burckhardt D."/>
            <person name="Oertli M."/>
            <person name="Naumann U."/>
            <person name="Petersen F."/>
            <person name="Wong J."/>
        </authorList>
    </citation>
    <scope>NUCLEOTIDE SEQUENCE</scope>
    <source>
        <strain evidence="1">GSM-AAB239-AS_SAM_17_03QT</strain>
    </source>
</reference>
<evidence type="ECO:0000313" key="1">
    <source>
        <dbReference type="EMBL" id="KAJ6822542.1"/>
    </source>
</evidence>
<dbReference type="EMBL" id="JANAVB010022799">
    <property type="protein sequence ID" value="KAJ6823518.1"/>
    <property type="molecule type" value="Genomic_DNA"/>
</dbReference>
<protein>
    <submittedName>
        <fullName evidence="1">Uncharacterized protein</fullName>
    </submittedName>
</protein>
<keyword evidence="3" id="KW-1185">Reference proteome</keyword>
<dbReference type="EMBL" id="JANAVB010024108">
    <property type="protein sequence ID" value="KAJ6822542.1"/>
    <property type="molecule type" value="Genomic_DNA"/>
</dbReference>
<gene>
    <name evidence="2" type="ORF">M6B38_383130</name>
    <name evidence="1" type="ORF">M6B38_388290</name>
</gene>
<sequence>MPAAFRNAGEDAPRRPVGEYLKKIGWWLSSVDAVAKIRGSLVGELTGRRSGPCSSAIGIQVEKRGRQQRWSGSDVTPTACEKGEVGREAWVLWRSATVPGPGTMATQGGDGGCSVVWIWREGDDEHDLVVEQRGSAREV</sequence>
<proteinExistence type="predicted"/>
<accession>A0AAX6G1Z1</accession>
<name>A0AAX6G1Z1_IRIPA</name>
<dbReference type="AlphaFoldDB" id="A0AAX6G1Z1"/>
<dbReference type="Proteomes" id="UP001140949">
    <property type="component" value="Unassembled WGS sequence"/>
</dbReference>